<feature type="region of interest" description="Disordered" evidence="1">
    <location>
        <begin position="95"/>
        <end position="134"/>
    </location>
</feature>
<comment type="caution">
    <text evidence="2">The sequence shown here is derived from an EMBL/GenBank/DDBJ whole genome shotgun (WGS) entry which is preliminary data.</text>
</comment>
<organism evidence="2 3">
    <name type="scientific">Labeo rohita</name>
    <name type="common">Indian major carp</name>
    <name type="synonym">Cyprinus rohita</name>
    <dbReference type="NCBI Taxonomy" id="84645"/>
    <lineage>
        <taxon>Eukaryota</taxon>
        <taxon>Metazoa</taxon>
        <taxon>Chordata</taxon>
        <taxon>Craniata</taxon>
        <taxon>Vertebrata</taxon>
        <taxon>Euteleostomi</taxon>
        <taxon>Actinopterygii</taxon>
        <taxon>Neopterygii</taxon>
        <taxon>Teleostei</taxon>
        <taxon>Ostariophysi</taxon>
        <taxon>Cypriniformes</taxon>
        <taxon>Cyprinidae</taxon>
        <taxon>Labeoninae</taxon>
        <taxon>Labeonini</taxon>
        <taxon>Labeo</taxon>
    </lineage>
</organism>
<sequence length="220" mass="23962">MRSGRLRAGPSGEERCTPHHMVPVSPQCPREIDLLPLPPTVLQGTAVSSERISQHPHRFGAMQGCLPPLRRSLEQLDRLAAVVHQRGGYRIQFGSRAASAHGSSHSGGPQAGSGYGTGSKHSLEEGGRRGGPSSCRESGFYSWYCTVTKKDGERLRSRSVSAEPRCHVPQDVPEVRFGGKAYQNQVLPSGLELLPRTFTKCVDAALAPLRLQGIRILNHW</sequence>
<accession>A0ABQ8MUY5</accession>
<reference evidence="2 3" key="1">
    <citation type="submission" date="2022-01" db="EMBL/GenBank/DDBJ databases">
        <title>A high-quality chromosome-level genome assembly of rohu carp, Labeo rohita.</title>
        <authorList>
            <person name="Arick M.A. II"/>
            <person name="Hsu C.-Y."/>
            <person name="Magbanua Z."/>
            <person name="Pechanova O."/>
            <person name="Grover C."/>
            <person name="Miller E."/>
            <person name="Thrash A."/>
            <person name="Ezzel L."/>
            <person name="Alam S."/>
            <person name="Benzie J."/>
            <person name="Hamilton M."/>
            <person name="Karsi A."/>
            <person name="Lawrence M.L."/>
            <person name="Peterson D.G."/>
        </authorList>
    </citation>
    <scope>NUCLEOTIDE SEQUENCE [LARGE SCALE GENOMIC DNA]</scope>
    <source>
        <strain evidence="3">BAU-BD-2019</strain>
        <tissue evidence="2">Blood</tissue>
    </source>
</reference>
<dbReference type="Proteomes" id="UP000830375">
    <property type="component" value="Unassembled WGS sequence"/>
</dbReference>
<protein>
    <submittedName>
        <fullName evidence="2">Dystrophin</fullName>
    </submittedName>
</protein>
<feature type="region of interest" description="Disordered" evidence="1">
    <location>
        <begin position="1"/>
        <end position="21"/>
    </location>
</feature>
<dbReference type="EMBL" id="JACTAM010000003">
    <property type="protein sequence ID" value="KAI2666654.1"/>
    <property type="molecule type" value="Genomic_DNA"/>
</dbReference>
<evidence type="ECO:0000256" key="1">
    <source>
        <dbReference type="SAM" id="MobiDB-lite"/>
    </source>
</evidence>
<gene>
    <name evidence="2" type="ORF">H4Q32_010569</name>
</gene>
<evidence type="ECO:0000313" key="2">
    <source>
        <dbReference type="EMBL" id="KAI2666654.1"/>
    </source>
</evidence>
<feature type="compositionally biased region" description="Low complexity" evidence="1">
    <location>
        <begin position="95"/>
        <end position="108"/>
    </location>
</feature>
<evidence type="ECO:0000313" key="3">
    <source>
        <dbReference type="Proteomes" id="UP000830375"/>
    </source>
</evidence>
<keyword evidence="3" id="KW-1185">Reference proteome</keyword>
<name>A0ABQ8MUY5_LABRO</name>
<proteinExistence type="predicted"/>